<feature type="region of interest" description="Disordered" evidence="1">
    <location>
        <begin position="70"/>
        <end position="94"/>
    </location>
</feature>
<comment type="caution">
    <text evidence="2">The sequence shown here is derived from an EMBL/GenBank/DDBJ whole genome shotgun (WGS) entry which is preliminary data.</text>
</comment>
<keyword evidence="3" id="KW-1185">Reference proteome</keyword>
<dbReference type="Gene3D" id="3.40.50.300">
    <property type="entry name" value="P-loop containing nucleotide triphosphate hydrolases"/>
    <property type="match status" value="1"/>
</dbReference>
<reference evidence="2 3" key="1">
    <citation type="submission" date="2019-03" db="EMBL/GenBank/DDBJ databases">
        <title>First draft genome of Liparis tanakae, snailfish: a comprehensive survey of snailfish specific genes.</title>
        <authorList>
            <person name="Kim W."/>
            <person name="Song I."/>
            <person name="Jeong J.-H."/>
            <person name="Kim D."/>
            <person name="Kim S."/>
            <person name="Ryu S."/>
            <person name="Song J.Y."/>
            <person name="Lee S.K."/>
        </authorList>
    </citation>
    <scope>NUCLEOTIDE SEQUENCE [LARGE SCALE GENOMIC DNA]</scope>
    <source>
        <tissue evidence="2">Muscle</tissue>
    </source>
</reference>
<evidence type="ECO:0000313" key="2">
    <source>
        <dbReference type="EMBL" id="TNN65448.1"/>
    </source>
</evidence>
<evidence type="ECO:0000256" key="1">
    <source>
        <dbReference type="SAM" id="MobiDB-lite"/>
    </source>
</evidence>
<protein>
    <submittedName>
        <fullName evidence="2">Septin-7</fullName>
    </submittedName>
</protein>
<accession>A0A4Z2HHY2</accession>
<proteinExistence type="predicted"/>
<gene>
    <name evidence="2" type="primary">sept7_1</name>
    <name evidence="2" type="ORF">EYF80_024267</name>
</gene>
<dbReference type="InterPro" id="IPR027417">
    <property type="entry name" value="P-loop_NTPase"/>
</dbReference>
<feature type="compositionally biased region" description="Polar residues" evidence="1">
    <location>
        <begin position="71"/>
        <end position="82"/>
    </location>
</feature>
<sequence length="112" mass="12645">MIERPETAVPGIARNLEGYVGFANLPNQVYRKSVKRGFEFTLMVVGNSAVIRGDYPEHIIWIDGGRRITRPEQTGTQMSSGHKNPARVPETKHSATSYVSIETFKERLKHSF</sequence>
<dbReference type="AlphaFoldDB" id="A0A4Z2HHY2"/>
<dbReference type="EMBL" id="SRLO01000234">
    <property type="protein sequence ID" value="TNN65448.1"/>
    <property type="molecule type" value="Genomic_DNA"/>
</dbReference>
<evidence type="ECO:0000313" key="3">
    <source>
        <dbReference type="Proteomes" id="UP000314294"/>
    </source>
</evidence>
<dbReference type="Proteomes" id="UP000314294">
    <property type="component" value="Unassembled WGS sequence"/>
</dbReference>
<dbReference type="OrthoDB" id="416553at2759"/>
<name>A0A4Z2HHY2_9TELE</name>
<organism evidence="2 3">
    <name type="scientific">Liparis tanakae</name>
    <name type="common">Tanaka's snailfish</name>
    <dbReference type="NCBI Taxonomy" id="230148"/>
    <lineage>
        <taxon>Eukaryota</taxon>
        <taxon>Metazoa</taxon>
        <taxon>Chordata</taxon>
        <taxon>Craniata</taxon>
        <taxon>Vertebrata</taxon>
        <taxon>Euteleostomi</taxon>
        <taxon>Actinopterygii</taxon>
        <taxon>Neopterygii</taxon>
        <taxon>Teleostei</taxon>
        <taxon>Neoteleostei</taxon>
        <taxon>Acanthomorphata</taxon>
        <taxon>Eupercaria</taxon>
        <taxon>Perciformes</taxon>
        <taxon>Cottioidei</taxon>
        <taxon>Cottales</taxon>
        <taxon>Liparidae</taxon>
        <taxon>Liparis</taxon>
    </lineage>
</organism>